<feature type="transmembrane region" description="Helical" evidence="1">
    <location>
        <begin position="36"/>
        <end position="56"/>
    </location>
</feature>
<evidence type="ECO:0000256" key="1">
    <source>
        <dbReference type="SAM" id="Phobius"/>
    </source>
</evidence>
<dbReference type="AlphaFoldDB" id="A0A553JY05"/>
<sequence length="229" mass="24663">MNDMHEAVELPDPAVKRLLHPTDLPEAREAYLRGWWFARLSSLPIAVALGAVVWVLSGNLLATIAAPLTTFVVGFVASRWHDARAWDFIPRRRQDRDGAGPWPLLASGLDALALLVTAAAVILAVRGAPVPGGVVAYAVGSGLGVALLQIGEIVASVARRRSDASVAQRVTMLVAVIAGSASVAVFGRSDGWDRESYVLVAAGMVTMLLVYLLWWSFTRSRRQRGEEKQ</sequence>
<comment type="caution">
    <text evidence="2">The sequence shown here is derived from an EMBL/GenBank/DDBJ whole genome shotgun (WGS) entry which is preliminary data.</text>
</comment>
<gene>
    <name evidence="2" type="ORF">FOJ82_12285</name>
</gene>
<evidence type="ECO:0000313" key="3">
    <source>
        <dbReference type="Proteomes" id="UP000317638"/>
    </source>
</evidence>
<dbReference type="Proteomes" id="UP000317638">
    <property type="component" value="Unassembled WGS sequence"/>
</dbReference>
<keyword evidence="1" id="KW-0472">Membrane</keyword>
<proteinExistence type="predicted"/>
<dbReference type="OrthoDB" id="4932652at2"/>
<evidence type="ECO:0000313" key="2">
    <source>
        <dbReference type="EMBL" id="TRY17322.1"/>
    </source>
</evidence>
<feature type="transmembrane region" description="Helical" evidence="1">
    <location>
        <begin position="62"/>
        <end position="81"/>
    </location>
</feature>
<dbReference type="EMBL" id="VKKG01000005">
    <property type="protein sequence ID" value="TRY17322.1"/>
    <property type="molecule type" value="Genomic_DNA"/>
</dbReference>
<feature type="transmembrane region" description="Helical" evidence="1">
    <location>
        <begin position="134"/>
        <end position="158"/>
    </location>
</feature>
<name>A0A553JY05_9ACTN</name>
<reference evidence="2 3" key="1">
    <citation type="submission" date="2019-07" db="EMBL/GenBank/DDBJ databases">
        <authorList>
            <person name="Zhou L.-Y."/>
        </authorList>
    </citation>
    <scope>NUCLEOTIDE SEQUENCE [LARGE SCALE GENOMIC DNA]</scope>
    <source>
        <strain evidence="2 3">YIM 101269</strain>
    </source>
</reference>
<keyword evidence="3" id="KW-1185">Reference proteome</keyword>
<dbReference type="RefSeq" id="WP_143938786.1">
    <property type="nucleotide sequence ID" value="NZ_VKKG01000005.1"/>
</dbReference>
<feature type="transmembrane region" description="Helical" evidence="1">
    <location>
        <begin position="170"/>
        <end position="186"/>
    </location>
</feature>
<keyword evidence="1" id="KW-0812">Transmembrane</keyword>
<organism evidence="2 3">
    <name type="scientific">Tessaracoccus rhinocerotis</name>
    <dbReference type="NCBI Taxonomy" id="1689449"/>
    <lineage>
        <taxon>Bacteria</taxon>
        <taxon>Bacillati</taxon>
        <taxon>Actinomycetota</taxon>
        <taxon>Actinomycetes</taxon>
        <taxon>Propionibacteriales</taxon>
        <taxon>Propionibacteriaceae</taxon>
        <taxon>Tessaracoccus</taxon>
    </lineage>
</organism>
<feature type="transmembrane region" description="Helical" evidence="1">
    <location>
        <begin position="102"/>
        <end position="128"/>
    </location>
</feature>
<feature type="transmembrane region" description="Helical" evidence="1">
    <location>
        <begin position="198"/>
        <end position="217"/>
    </location>
</feature>
<keyword evidence="1" id="KW-1133">Transmembrane helix</keyword>
<protein>
    <submittedName>
        <fullName evidence="2">Uncharacterized protein</fullName>
    </submittedName>
</protein>
<accession>A0A553JY05</accession>